<reference evidence="2 3" key="1">
    <citation type="journal article" date="2016" name="Mol. Biol. Evol.">
        <title>Comparative Genomics of Early-Diverging Mushroom-Forming Fungi Provides Insights into the Origins of Lignocellulose Decay Capabilities.</title>
        <authorList>
            <person name="Nagy L.G."/>
            <person name="Riley R."/>
            <person name="Tritt A."/>
            <person name="Adam C."/>
            <person name="Daum C."/>
            <person name="Floudas D."/>
            <person name="Sun H."/>
            <person name="Yadav J.S."/>
            <person name="Pangilinan J."/>
            <person name="Larsson K.H."/>
            <person name="Matsuura K."/>
            <person name="Barry K."/>
            <person name="Labutti K."/>
            <person name="Kuo R."/>
            <person name="Ohm R.A."/>
            <person name="Bhattacharya S.S."/>
            <person name="Shirouzu T."/>
            <person name="Yoshinaga Y."/>
            <person name="Martin F.M."/>
            <person name="Grigoriev I.V."/>
            <person name="Hibbett D.S."/>
        </authorList>
    </citation>
    <scope>NUCLEOTIDE SEQUENCE [LARGE SCALE GENOMIC DNA]</scope>
    <source>
        <strain evidence="2 3">L-15889</strain>
    </source>
</reference>
<keyword evidence="1" id="KW-0472">Membrane</keyword>
<keyword evidence="1" id="KW-0812">Transmembrane</keyword>
<sequence>MTLSCRTTIISLNDSGTVLSEASHGFLRTFQGLEIAYCVCGVAQIPAHRVHVSLSHRTFKASRAIPPLALLVLLYNIFRVCGTIVVDSKGLSRKKHECAAMYKCIISILLICIYHSGQQAYILDPPSSRALCSISPCPTLRHVVC</sequence>
<dbReference type="EMBL" id="KV429055">
    <property type="protein sequence ID" value="KZT69857.1"/>
    <property type="molecule type" value="Genomic_DNA"/>
</dbReference>
<name>A0A165QS51_9APHY</name>
<protein>
    <submittedName>
        <fullName evidence="2">Uncharacterized protein</fullName>
    </submittedName>
</protein>
<keyword evidence="1" id="KW-1133">Transmembrane helix</keyword>
<gene>
    <name evidence="2" type="ORF">DAEQUDRAFT_242942</name>
</gene>
<accession>A0A165QS51</accession>
<evidence type="ECO:0000313" key="2">
    <source>
        <dbReference type="EMBL" id="KZT69857.1"/>
    </source>
</evidence>
<dbReference type="AlphaFoldDB" id="A0A165QS51"/>
<organism evidence="2 3">
    <name type="scientific">Daedalea quercina L-15889</name>
    <dbReference type="NCBI Taxonomy" id="1314783"/>
    <lineage>
        <taxon>Eukaryota</taxon>
        <taxon>Fungi</taxon>
        <taxon>Dikarya</taxon>
        <taxon>Basidiomycota</taxon>
        <taxon>Agaricomycotina</taxon>
        <taxon>Agaricomycetes</taxon>
        <taxon>Polyporales</taxon>
        <taxon>Fomitopsis</taxon>
    </lineage>
</organism>
<evidence type="ECO:0000313" key="3">
    <source>
        <dbReference type="Proteomes" id="UP000076727"/>
    </source>
</evidence>
<feature type="transmembrane region" description="Helical" evidence="1">
    <location>
        <begin position="98"/>
        <end position="117"/>
    </location>
</feature>
<proteinExistence type="predicted"/>
<evidence type="ECO:0000256" key="1">
    <source>
        <dbReference type="SAM" id="Phobius"/>
    </source>
</evidence>
<keyword evidence="3" id="KW-1185">Reference proteome</keyword>
<feature type="transmembrane region" description="Helical" evidence="1">
    <location>
        <begin position="64"/>
        <end position="86"/>
    </location>
</feature>
<dbReference type="Proteomes" id="UP000076727">
    <property type="component" value="Unassembled WGS sequence"/>
</dbReference>